<feature type="compositionally biased region" description="Acidic residues" evidence="1">
    <location>
        <begin position="107"/>
        <end position="117"/>
    </location>
</feature>
<evidence type="ECO:0000313" key="2">
    <source>
        <dbReference type="EMBL" id="CAF1520834.1"/>
    </source>
</evidence>
<gene>
    <name evidence="2" type="ORF">VCS650_LOCUS43269</name>
</gene>
<evidence type="ECO:0000256" key="1">
    <source>
        <dbReference type="SAM" id="MobiDB-lite"/>
    </source>
</evidence>
<sequence>VEIIMQKTKYDQHTSQREFNVGDLVWIATNTPQIGEVRLSKKLQPNYQGPCRLMEQLGPSTFLVRRISDGVNLGATNINRIKKYFEPIPDNQSSLISGDIQHRDAELSDESNMEDEISQTSNQNLDSEDDDSTMDGTQMIIAQPNSKRKLIDESDSSTTETQVTTDQPKLRIPSTRKRQRPARYRDSSF</sequence>
<evidence type="ECO:0000313" key="3">
    <source>
        <dbReference type="Proteomes" id="UP000663891"/>
    </source>
</evidence>
<organism evidence="2 3">
    <name type="scientific">Adineta steineri</name>
    <dbReference type="NCBI Taxonomy" id="433720"/>
    <lineage>
        <taxon>Eukaryota</taxon>
        <taxon>Metazoa</taxon>
        <taxon>Spiralia</taxon>
        <taxon>Gnathifera</taxon>
        <taxon>Rotifera</taxon>
        <taxon>Eurotatoria</taxon>
        <taxon>Bdelloidea</taxon>
        <taxon>Adinetida</taxon>
        <taxon>Adinetidae</taxon>
        <taxon>Adineta</taxon>
    </lineage>
</organism>
<accession>A0A815UU19</accession>
<dbReference type="EMBL" id="CAJNON010003090">
    <property type="protein sequence ID" value="CAF1520834.1"/>
    <property type="molecule type" value="Genomic_DNA"/>
</dbReference>
<feature type="region of interest" description="Disordered" evidence="1">
    <location>
        <begin position="91"/>
        <end position="189"/>
    </location>
</feature>
<feature type="non-terminal residue" evidence="2">
    <location>
        <position position="1"/>
    </location>
</feature>
<comment type="caution">
    <text evidence="2">The sequence shown here is derived from an EMBL/GenBank/DDBJ whole genome shotgun (WGS) entry which is preliminary data.</text>
</comment>
<dbReference type="AlphaFoldDB" id="A0A815UU19"/>
<dbReference type="OrthoDB" id="10063293at2759"/>
<proteinExistence type="predicted"/>
<name>A0A815UU19_9BILA</name>
<feature type="compositionally biased region" description="Polar residues" evidence="1">
    <location>
        <begin position="156"/>
        <end position="167"/>
    </location>
</feature>
<protein>
    <submittedName>
        <fullName evidence="2">Uncharacterized protein</fullName>
    </submittedName>
</protein>
<dbReference type="Proteomes" id="UP000663891">
    <property type="component" value="Unassembled WGS sequence"/>
</dbReference>
<reference evidence="2" key="1">
    <citation type="submission" date="2021-02" db="EMBL/GenBank/DDBJ databases">
        <authorList>
            <person name="Nowell W R."/>
        </authorList>
    </citation>
    <scope>NUCLEOTIDE SEQUENCE</scope>
</reference>